<reference evidence="1 2" key="1">
    <citation type="submission" date="2017-08" db="EMBL/GenBank/DDBJ databases">
        <title>Fine stratification of microbial communities through a metagenomic profile of the photic zone.</title>
        <authorList>
            <person name="Haro-Moreno J.M."/>
            <person name="Lopez-Perez M."/>
            <person name="De La Torre J."/>
            <person name="Picazo A."/>
            <person name="Camacho A."/>
            <person name="Rodriguez-Valera F."/>
        </authorList>
    </citation>
    <scope>NUCLEOTIDE SEQUENCE [LARGE SCALE GENOMIC DNA]</scope>
    <source>
        <strain evidence="1">MED-G24</strain>
    </source>
</reference>
<evidence type="ECO:0000313" key="1">
    <source>
        <dbReference type="EMBL" id="PDH40596.1"/>
    </source>
</evidence>
<comment type="caution">
    <text evidence="1">The sequence shown here is derived from an EMBL/GenBank/DDBJ whole genome shotgun (WGS) entry which is preliminary data.</text>
</comment>
<accession>A0A2A5WWX4</accession>
<proteinExistence type="predicted"/>
<sequence>MTIHRNMSTNTSPTHQVCSRYDWALLSFAAVFRLGRFALSAYLPLTDFSEARYAEISRQILMTGDWL</sequence>
<evidence type="ECO:0000313" key="2">
    <source>
        <dbReference type="Proteomes" id="UP000219327"/>
    </source>
</evidence>
<name>A0A2A5WWX4_9GAMM</name>
<gene>
    <name evidence="1" type="ORF">CNE99_03280</name>
</gene>
<dbReference type="EMBL" id="NTKD01000010">
    <property type="protein sequence ID" value="PDH40596.1"/>
    <property type="molecule type" value="Genomic_DNA"/>
</dbReference>
<dbReference type="Proteomes" id="UP000219327">
    <property type="component" value="Unassembled WGS sequence"/>
</dbReference>
<organism evidence="1 2">
    <name type="scientific">OM182 bacterium MED-G24</name>
    <dbReference type="NCBI Taxonomy" id="1986255"/>
    <lineage>
        <taxon>Bacteria</taxon>
        <taxon>Pseudomonadati</taxon>
        <taxon>Pseudomonadota</taxon>
        <taxon>Gammaproteobacteria</taxon>
        <taxon>OMG group</taxon>
        <taxon>OM182 clade</taxon>
    </lineage>
</organism>
<dbReference type="AlphaFoldDB" id="A0A2A5WWX4"/>
<protein>
    <submittedName>
        <fullName evidence="1">Uncharacterized protein</fullName>
    </submittedName>
</protein>